<name>A0A8X6WDA3_TRICX</name>
<reference evidence="1" key="1">
    <citation type="submission" date="2020-08" db="EMBL/GenBank/DDBJ databases">
        <title>Multicomponent nature underlies the extraordinary mechanical properties of spider dragline silk.</title>
        <authorList>
            <person name="Kono N."/>
            <person name="Nakamura H."/>
            <person name="Mori M."/>
            <person name="Yoshida Y."/>
            <person name="Ohtoshi R."/>
            <person name="Malay A.D."/>
            <person name="Moran D.A.P."/>
            <person name="Tomita M."/>
            <person name="Numata K."/>
            <person name="Arakawa K."/>
        </authorList>
    </citation>
    <scope>NUCLEOTIDE SEQUENCE</scope>
</reference>
<proteinExistence type="predicted"/>
<gene>
    <name evidence="1" type="primary">jockeypol_9</name>
    <name evidence="1" type="ORF">TNCV_2876671</name>
</gene>
<evidence type="ECO:0000313" key="1">
    <source>
        <dbReference type="EMBL" id="GFY32918.1"/>
    </source>
</evidence>
<keyword evidence="1" id="KW-0808">Transferase</keyword>
<dbReference type="Proteomes" id="UP000887159">
    <property type="component" value="Unassembled WGS sequence"/>
</dbReference>
<dbReference type="EMBL" id="BMAU01021406">
    <property type="protein sequence ID" value="GFY32918.1"/>
    <property type="molecule type" value="Genomic_DNA"/>
</dbReference>
<dbReference type="AlphaFoldDB" id="A0A8X6WDA3"/>
<organism evidence="1 2">
    <name type="scientific">Trichonephila clavipes</name>
    <name type="common">Golden silk orbweaver</name>
    <name type="synonym">Nephila clavipes</name>
    <dbReference type="NCBI Taxonomy" id="2585209"/>
    <lineage>
        <taxon>Eukaryota</taxon>
        <taxon>Metazoa</taxon>
        <taxon>Ecdysozoa</taxon>
        <taxon>Arthropoda</taxon>
        <taxon>Chelicerata</taxon>
        <taxon>Arachnida</taxon>
        <taxon>Araneae</taxon>
        <taxon>Araneomorphae</taxon>
        <taxon>Entelegynae</taxon>
        <taxon>Araneoidea</taxon>
        <taxon>Nephilidae</taxon>
        <taxon>Trichonephila</taxon>
    </lineage>
</organism>
<keyword evidence="1" id="KW-0548">Nucleotidyltransferase</keyword>
<accession>A0A8X6WDA3</accession>
<protein>
    <submittedName>
        <fullName evidence="1">RNA-directed DNA polymerase from mobile element jockey</fullName>
    </submittedName>
</protein>
<comment type="caution">
    <text evidence="1">The sequence shown here is derived from an EMBL/GenBank/DDBJ whole genome shotgun (WGS) entry which is preliminary data.</text>
</comment>
<keyword evidence="1" id="KW-0695">RNA-directed DNA polymerase</keyword>
<evidence type="ECO:0000313" key="2">
    <source>
        <dbReference type="Proteomes" id="UP000887159"/>
    </source>
</evidence>
<sequence>MPTQLKLFNETINCTFETSYLGLILNDNLTYRPHFNEIKKKYWSKHFSLIELLGRKSKLSLKNRIFIFKTYLRPILTYGCAIWGAAGNNHLENLQRLQNKVLRIIAIAPRFIPRSVLHEELCVEPIHTLIANLSSNFHSSIPYHNNPTINSQNYFHNLPHPPTVCLTAQRTFHLRFKQKNISITAEQHLFQTA</sequence>
<keyword evidence="2" id="KW-1185">Reference proteome</keyword>
<dbReference type="GO" id="GO:0003964">
    <property type="term" value="F:RNA-directed DNA polymerase activity"/>
    <property type="evidence" value="ECO:0007669"/>
    <property type="project" value="UniProtKB-KW"/>
</dbReference>